<comment type="catalytic activity">
    <reaction evidence="3">
        <text>(R)-4'-phosphopantothenate + L-cysteine + CTP = N-[(R)-4-phosphopantothenoyl]-L-cysteine + CMP + diphosphate + H(+)</text>
        <dbReference type="Rhea" id="RHEA:19397"/>
        <dbReference type="ChEBI" id="CHEBI:10986"/>
        <dbReference type="ChEBI" id="CHEBI:15378"/>
        <dbReference type="ChEBI" id="CHEBI:33019"/>
        <dbReference type="ChEBI" id="CHEBI:35235"/>
        <dbReference type="ChEBI" id="CHEBI:37563"/>
        <dbReference type="ChEBI" id="CHEBI:59458"/>
        <dbReference type="ChEBI" id="CHEBI:60377"/>
        <dbReference type="EC" id="6.3.2.5"/>
    </reaction>
</comment>
<dbReference type="STRING" id="1307761.L21SP2_0946"/>
<dbReference type="GO" id="GO:0071513">
    <property type="term" value="C:phosphopantothenoylcysteine decarboxylase complex"/>
    <property type="evidence" value="ECO:0007669"/>
    <property type="project" value="TreeGrafter"/>
</dbReference>
<dbReference type="Proteomes" id="UP000018680">
    <property type="component" value="Chromosome"/>
</dbReference>
<gene>
    <name evidence="3" type="primary">coaBC</name>
    <name evidence="7" type="ORF">L21SP2_0946</name>
</gene>
<comment type="similarity">
    <text evidence="3">In the C-terminal section; belongs to the PPC synthetase family.</text>
</comment>
<comment type="cofactor">
    <cofactor evidence="3">
        <name>FMN</name>
        <dbReference type="ChEBI" id="CHEBI:58210"/>
    </cofactor>
    <text evidence="3">Binds 1 FMN per subunit.</text>
</comment>
<dbReference type="InterPro" id="IPR005252">
    <property type="entry name" value="CoaBC"/>
</dbReference>
<dbReference type="UniPathway" id="UPA00241">
    <property type="reaction ID" value="UER00353"/>
</dbReference>
<keyword evidence="8" id="KW-1185">Reference proteome</keyword>
<dbReference type="HOGENOM" id="CLU_033319_0_1_12"/>
<keyword evidence="3" id="KW-0288">FMN</keyword>
<feature type="binding site" evidence="3">
    <location>
        <position position="315"/>
    </location>
    <ligand>
        <name>CTP</name>
        <dbReference type="ChEBI" id="CHEBI:37563"/>
    </ligand>
</feature>
<dbReference type="EMBL" id="CP006939">
    <property type="protein sequence ID" value="AHC14366.1"/>
    <property type="molecule type" value="Genomic_DNA"/>
</dbReference>
<protein>
    <recommendedName>
        <fullName evidence="3">Coenzyme A biosynthesis bifunctional protein CoaBC</fullName>
    </recommendedName>
    <alternativeName>
        <fullName evidence="3">DNA/pantothenate metabolism flavoprotein</fullName>
    </alternativeName>
    <alternativeName>
        <fullName evidence="3">Phosphopantothenoylcysteine synthetase/decarboxylase</fullName>
        <shortName evidence="3">PPCS-PPCDC</shortName>
    </alternativeName>
    <domain>
        <recommendedName>
            <fullName evidence="3">Phosphopantothenoylcysteine decarboxylase</fullName>
            <shortName evidence="3">PPC decarboxylase</shortName>
            <shortName evidence="3">PPC-DC</shortName>
            <ecNumber evidence="3">4.1.1.36</ecNumber>
        </recommendedName>
        <alternativeName>
            <fullName evidence="3">CoaC</fullName>
        </alternativeName>
    </domain>
    <domain>
        <recommendedName>
            <fullName evidence="3">Phosphopantothenate--cysteine ligase</fullName>
            <ecNumber evidence="3">6.3.2.5</ecNumber>
        </recommendedName>
        <alternativeName>
            <fullName evidence="3">CoaB</fullName>
        </alternativeName>
        <alternativeName>
            <fullName evidence="3">Phosphopantothenoylcysteine synthetase</fullName>
            <shortName evidence="3">PPC synthetase</shortName>
            <shortName evidence="3">PPC-S</shortName>
        </alternativeName>
    </domain>
</protein>
<dbReference type="Gene3D" id="3.40.50.10300">
    <property type="entry name" value="CoaB-like"/>
    <property type="match status" value="1"/>
</dbReference>
<comment type="pathway">
    <text evidence="3">Cofactor biosynthesis; coenzyme A biosynthesis; CoA from (R)-pantothenate: step 2/5.</text>
</comment>
<keyword evidence="3" id="KW-0479">Metal-binding</keyword>
<dbReference type="GO" id="GO:0004632">
    <property type="term" value="F:phosphopantothenate--cysteine ligase activity"/>
    <property type="evidence" value="ECO:0007669"/>
    <property type="project" value="UniProtKB-UniRule"/>
</dbReference>
<dbReference type="EC" id="4.1.1.36" evidence="3"/>
<evidence type="ECO:0000256" key="4">
    <source>
        <dbReference type="SAM" id="MobiDB-lite"/>
    </source>
</evidence>
<dbReference type="KEGG" id="slr:L21SP2_0946"/>
<dbReference type="SUPFAM" id="SSF102645">
    <property type="entry name" value="CoaB-like"/>
    <property type="match status" value="1"/>
</dbReference>
<dbReference type="OrthoDB" id="9802554at2"/>
<reference evidence="7 8" key="1">
    <citation type="journal article" date="2015" name="Stand. Genomic Sci.">
        <title>Complete genome sequence and description of Salinispira pacifica gen. nov., sp. nov., a novel spirochaete isolated form a hypersaline microbial mat.</title>
        <authorList>
            <person name="Ben Hania W."/>
            <person name="Joseph M."/>
            <person name="Schumann P."/>
            <person name="Bunk B."/>
            <person name="Fiebig A."/>
            <person name="Sproer C."/>
            <person name="Klenk H.P."/>
            <person name="Fardeau M.L."/>
            <person name="Spring S."/>
        </authorList>
    </citation>
    <scope>NUCLEOTIDE SEQUENCE [LARGE SCALE GENOMIC DNA]</scope>
    <source>
        <strain evidence="7 8">L21-RPul-D2</strain>
    </source>
</reference>
<feature type="region of interest" description="Phosphopantothenate--cysteine ligase" evidence="3">
    <location>
        <begin position="216"/>
        <end position="452"/>
    </location>
</feature>
<feature type="binding site" evidence="3">
    <location>
        <position position="364"/>
    </location>
    <ligand>
        <name>CTP</name>
        <dbReference type="ChEBI" id="CHEBI:37563"/>
    </ligand>
</feature>
<organism evidence="7 8">
    <name type="scientific">Salinispira pacifica</name>
    <dbReference type="NCBI Taxonomy" id="1307761"/>
    <lineage>
        <taxon>Bacteria</taxon>
        <taxon>Pseudomonadati</taxon>
        <taxon>Spirochaetota</taxon>
        <taxon>Spirochaetia</taxon>
        <taxon>Spirochaetales</taxon>
        <taxon>Spirochaetaceae</taxon>
        <taxon>Salinispira</taxon>
    </lineage>
</organism>
<keyword evidence="3" id="KW-0511">Multifunctional enzyme</keyword>
<dbReference type="InterPro" id="IPR007085">
    <property type="entry name" value="DNA/pantothenate-metab_flavo_C"/>
</dbReference>
<feature type="region of interest" description="Disordered" evidence="4">
    <location>
        <begin position="182"/>
        <end position="214"/>
    </location>
</feature>
<dbReference type="SUPFAM" id="SSF52507">
    <property type="entry name" value="Homo-oligomeric flavin-containing Cys decarboxylases, HFCD"/>
    <property type="match status" value="1"/>
</dbReference>
<feature type="binding site" evidence="3">
    <location>
        <position position="350"/>
    </location>
    <ligand>
        <name>CTP</name>
        <dbReference type="ChEBI" id="CHEBI:37563"/>
    </ligand>
</feature>
<comment type="function">
    <text evidence="3">Catalyzes two sequential steps in the biosynthesis of coenzyme A. In the first step cysteine is conjugated to 4'-phosphopantothenate to form 4-phosphopantothenoylcysteine. In the second step the latter compound is decarboxylated to form 4'-phosphopantotheine.</text>
</comment>
<dbReference type="Pfam" id="PF04127">
    <property type="entry name" value="DFP"/>
    <property type="match status" value="1"/>
</dbReference>
<feature type="binding site" evidence="3">
    <location>
        <position position="368"/>
    </location>
    <ligand>
        <name>CTP</name>
        <dbReference type="ChEBI" id="CHEBI:37563"/>
    </ligand>
</feature>
<dbReference type="eggNOG" id="COG0452">
    <property type="taxonomic scope" value="Bacteria"/>
</dbReference>
<dbReference type="EC" id="6.3.2.5" evidence="3"/>
<dbReference type="GO" id="GO:0046872">
    <property type="term" value="F:metal ion binding"/>
    <property type="evidence" value="ECO:0007669"/>
    <property type="project" value="UniProtKB-KW"/>
</dbReference>
<dbReference type="HAMAP" id="MF_02225">
    <property type="entry name" value="CoaBC"/>
    <property type="match status" value="1"/>
</dbReference>
<evidence type="ECO:0000256" key="2">
    <source>
        <dbReference type="ARBA" id="ARBA00023239"/>
    </source>
</evidence>
<dbReference type="GO" id="GO:0015941">
    <property type="term" value="P:pantothenate catabolic process"/>
    <property type="evidence" value="ECO:0007669"/>
    <property type="project" value="InterPro"/>
</dbReference>
<dbReference type="PATRIC" id="fig|1307761.3.peg.946"/>
<dbReference type="InterPro" id="IPR036551">
    <property type="entry name" value="Flavin_trans-like"/>
</dbReference>
<keyword evidence="3" id="KW-0460">Magnesium</keyword>
<evidence type="ECO:0000259" key="5">
    <source>
        <dbReference type="Pfam" id="PF02441"/>
    </source>
</evidence>
<feature type="region of interest" description="Phosphopantothenoylcysteine decarboxylase" evidence="3">
    <location>
        <begin position="1"/>
        <end position="215"/>
    </location>
</feature>
<evidence type="ECO:0000313" key="8">
    <source>
        <dbReference type="Proteomes" id="UP000018680"/>
    </source>
</evidence>
<comment type="pathway">
    <text evidence="3">Cofactor biosynthesis; coenzyme A biosynthesis; CoA from (R)-pantothenate: step 3/5.</text>
</comment>
<dbReference type="InterPro" id="IPR035929">
    <property type="entry name" value="CoaB-like_sf"/>
</dbReference>
<dbReference type="InterPro" id="IPR003382">
    <property type="entry name" value="Flavoprotein"/>
</dbReference>
<evidence type="ECO:0000256" key="1">
    <source>
        <dbReference type="ARBA" id="ARBA00022793"/>
    </source>
</evidence>
<keyword evidence="3 7" id="KW-0436">Ligase</keyword>
<dbReference type="GO" id="GO:0004633">
    <property type="term" value="F:phosphopantothenoylcysteine decarboxylase activity"/>
    <property type="evidence" value="ECO:0007669"/>
    <property type="project" value="UniProtKB-UniRule"/>
</dbReference>
<name>V5WGS3_9SPIO</name>
<evidence type="ECO:0000256" key="3">
    <source>
        <dbReference type="HAMAP-Rule" id="MF_02225"/>
    </source>
</evidence>
<dbReference type="GO" id="GO:0010181">
    <property type="term" value="F:FMN binding"/>
    <property type="evidence" value="ECO:0007669"/>
    <property type="project" value="UniProtKB-UniRule"/>
</dbReference>
<keyword evidence="1 3" id="KW-0210">Decarboxylase</keyword>
<comment type="catalytic activity">
    <reaction evidence="3">
        <text>N-[(R)-4-phosphopantothenoyl]-L-cysteine + H(+) = (R)-4'-phosphopantetheine + CO2</text>
        <dbReference type="Rhea" id="RHEA:16793"/>
        <dbReference type="ChEBI" id="CHEBI:15378"/>
        <dbReference type="ChEBI" id="CHEBI:16526"/>
        <dbReference type="ChEBI" id="CHEBI:59458"/>
        <dbReference type="ChEBI" id="CHEBI:61723"/>
        <dbReference type="EC" id="4.1.1.36"/>
    </reaction>
</comment>
<dbReference type="PANTHER" id="PTHR14359">
    <property type="entry name" value="HOMO-OLIGOMERIC FLAVIN CONTAINING CYS DECARBOXYLASE FAMILY"/>
    <property type="match status" value="1"/>
</dbReference>
<evidence type="ECO:0000259" key="6">
    <source>
        <dbReference type="Pfam" id="PF04127"/>
    </source>
</evidence>
<comment type="caution">
    <text evidence="3">Lacks conserved residue(s) required for the propagation of feature annotation.</text>
</comment>
<feature type="domain" description="DNA/pantothenate metabolism flavoprotein C-terminal" evidence="6">
    <location>
        <begin position="211"/>
        <end position="422"/>
    </location>
</feature>
<keyword evidence="3" id="KW-0285">Flavoprotein</keyword>
<evidence type="ECO:0000313" key="7">
    <source>
        <dbReference type="EMBL" id="AHC14366.1"/>
    </source>
</evidence>
<dbReference type="Gene3D" id="3.40.50.1950">
    <property type="entry name" value="Flavin prenyltransferase-like"/>
    <property type="match status" value="1"/>
</dbReference>
<feature type="domain" description="Flavoprotein" evidence="5">
    <location>
        <begin position="5"/>
        <end position="176"/>
    </location>
</feature>
<dbReference type="PANTHER" id="PTHR14359:SF6">
    <property type="entry name" value="PHOSPHOPANTOTHENOYLCYSTEINE DECARBOXYLASE"/>
    <property type="match status" value="1"/>
</dbReference>
<comment type="cofactor">
    <cofactor evidence="3">
        <name>Mg(2+)</name>
        <dbReference type="ChEBI" id="CHEBI:18420"/>
    </cofactor>
</comment>
<dbReference type="RefSeq" id="WP_024267297.1">
    <property type="nucleotide sequence ID" value="NC_023035.1"/>
</dbReference>
<dbReference type="Pfam" id="PF02441">
    <property type="entry name" value="Flavoprotein"/>
    <property type="match status" value="1"/>
</dbReference>
<feature type="binding site" evidence="3">
    <location>
        <position position="305"/>
    </location>
    <ligand>
        <name>CTP</name>
        <dbReference type="ChEBI" id="CHEBI:37563"/>
    </ligand>
</feature>
<dbReference type="AlphaFoldDB" id="V5WGS3"/>
<sequence length="452" mass="48013">MRTRQILLGVTGSIAAYKSAELVRCFIKAGADVKVVMTPAAGDFITPLTLSSLSKNPVSSAYFDPETGEWDSHVELGLWADAMVIAPASANTLSSMAAGGCDNLLLAAYLSARCPVYAAPAMDLDMYAHPATRRSLSILREDGVRIIEPAEGELASGLSGKGRMEEPETIAARILEDLDNGSRAADAAGSAPGDHDRSDPGPPQLSKSASLKGRKAMVTAGPSYEDIDPVRYIGNRSTGKMGYAIAEALASAGADVTLISGPSRMSTAHPGIRRIDVRSAQQMYEAARDHFPDSDIAVLAAAVADYRPAFPHRHKMKKQSGAMSLELERTVDIAGSLAEIRRDHQFIVGFALETRDEEENALTKLRKKRFDMIVLNSLNTPGAGFAHDTNSVTIYFSDGSREEGALKSKIRVAEDIVCHIVERLPSVSHSGSGVVLKSGLDGSSADESGGRA</sequence>
<dbReference type="GO" id="GO:0015937">
    <property type="term" value="P:coenzyme A biosynthetic process"/>
    <property type="evidence" value="ECO:0007669"/>
    <property type="project" value="UniProtKB-UniRule"/>
</dbReference>
<comment type="similarity">
    <text evidence="3">In the N-terminal section; belongs to the HFCD (homo-oligomeric flavin containing Cys decarboxylase) superfamily.</text>
</comment>
<keyword evidence="2 3" id="KW-0456">Lyase</keyword>
<proteinExistence type="inferred from homology"/>
<accession>V5WGS3</accession>